<evidence type="ECO:0000313" key="1">
    <source>
        <dbReference type="EMBL" id="QDY52223.1"/>
    </source>
</evidence>
<proteinExistence type="predicted"/>
<organism evidence="1">
    <name type="scientific">Mimiviridae sp. ChoanoV1</name>
    <dbReference type="NCBI Taxonomy" id="2596887"/>
    <lineage>
        <taxon>Viruses</taxon>
        <taxon>Varidnaviria</taxon>
        <taxon>Bamfordvirae</taxon>
        <taxon>Nucleocytoviricota</taxon>
        <taxon>Megaviricetes</taxon>
        <taxon>Imitervirales</taxon>
        <taxon>Schizomimiviridae</taxon>
    </lineage>
</organism>
<reference evidence="1" key="1">
    <citation type="submission" date="2018-11" db="EMBL/GenBank/DDBJ databases">
        <title>A distinct lineage of giant viruses engineers rhodopsin photosystems in predatory marine eukaryotes.</title>
        <authorList>
            <person name="Needham D.M."/>
            <person name="Yoshizawa S."/>
            <person name="Hosaka T."/>
            <person name="Poirier C."/>
            <person name="Choi C.-J."/>
            <person name="Hehenberger E."/>
            <person name="Irwin N.A.T."/>
            <person name="Wilken S."/>
            <person name="Yung C.-M."/>
            <person name="Bachy C."/>
            <person name="Kurihara R."/>
            <person name="Nakajima Y."/>
            <person name="Kojima K."/>
            <person name="Kimura-Someya T."/>
            <person name="Leonard G."/>
            <person name="Malmstrom R.R."/>
            <person name="Mende D."/>
            <person name="Olson D.K."/>
            <person name="Sudo Y."/>
            <person name="Sudek S."/>
            <person name="Richards T.A."/>
            <person name="DeLong E.F."/>
            <person name="Keeling P.J."/>
            <person name="Santoro A.E."/>
            <person name="Shirouzu M."/>
            <person name="Iwasaki W."/>
            <person name="Worden A.Z."/>
        </authorList>
    </citation>
    <scope>NUCLEOTIDE SEQUENCE</scope>
</reference>
<gene>
    <name evidence="1" type="ORF">5_20</name>
</gene>
<dbReference type="EMBL" id="MK250089">
    <property type="protein sequence ID" value="QDY52223.1"/>
    <property type="molecule type" value="Genomic_DNA"/>
</dbReference>
<sequence length="616" mass="71832">MNHLILVVILIILFLYFQSKEHFISDNNEISNIKNTLINLWGGILNVNDDLKIKKFKNSSKYSISNAVRLIPINSYILSYKMNISKENRINKINYDYNLNENINNQPTGILIGNNYTTDKKNKSYGFVITYNPDILKHNYAYLGIDYNKKEIKNKNKIDNTLNRRVVEVFTKDYVPGILQSYFKEEEENKCIGIFDLQNNIEFIKSLEKGSFNLVDLYNNTIVSNCKITKPYCNVELPVKGNTQGRNSYIVSKYSAENKKPLALKSGNDLLTYQNERECKNDRNIHKKMLKEGKNIEVLDLDNYLIKNDKEILNTFIEKTGLKCRKHNSEFDDKYFYGGIDNDDKMKCHSQNMECIYYNNQADCQKETEKLDSFNLFDLDPLDSQDPTYVGEEKLERYKDYKDLNCIKTNEDEVVCKHIYDKVLSDILTFNIDKCLEKDAKKILDNRKVLELRKTGGVKDDTPDSEYLKNKYFIEPYSNNNPMIYIQEISYYLKLKNTINNGIITVCEIIKLSKDKTEISLGYLEYQGNVYELKPGNKIYTYINQENKMFFCILDTDDSILISYMCPEKFKGNYGSNINFYLATNNTNIFEDPNYTANCTNVVIPYISSVNVNISN</sequence>
<accession>A0A5B8HWQ5</accession>
<protein>
    <submittedName>
        <fullName evidence="1">Uncharacterized protein</fullName>
    </submittedName>
</protein>
<name>A0A5B8HWQ5_9VIRU</name>